<protein>
    <recommendedName>
        <fullName evidence="1">DinB-like domain-containing protein</fullName>
    </recommendedName>
</protein>
<dbReference type="Pfam" id="PF12867">
    <property type="entry name" value="DinB_2"/>
    <property type="match status" value="1"/>
</dbReference>
<dbReference type="AlphaFoldDB" id="A0A6J4UMN7"/>
<dbReference type="SUPFAM" id="SSF109854">
    <property type="entry name" value="DinB/YfiT-like putative metalloenzymes"/>
    <property type="match status" value="1"/>
</dbReference>
<evidence type="ECO:0000259" key="1">
    <source>
        <dbReference type="Pfam" id="PF12867"/>
    </source>
</evidence>
<organism evidence="2">
    <name type="scientific">uncultured Thermomicrobiales bacterium</name>
    <dbReference type="NCBI Taxonomy" id="1645740"/>
    <lineage>
        <taxon>Bacteria</taxon>
        <taxon>Pseudomonadati</taxon>
        <taxon>Thermomicrobiota</taxon>
        <taxon>Thermomicrobia</taxon>
        <taxon>Thermomicrobiales</taxon>
        <taxon>environmental samples</taxon>
    </lineage>
</organism>
<dbReference type="InterPro" id="IPR024775">
    <property type="entry name" value="DinB-like"/>
</dbReference>
<evidence type="ECO:0000313" key="2">
    <source>
        <dbReference type="EMBL" id="CAA9555045.1"/>
    </source>
</evidence>
<accession>A0A6J4UMN7</accession>
<sequence>MGLSREDRERLIGQYAAGPARLRAALALVPEEARKWRPAPGAWSAHEIICHCADSETNAAVRIRYLAFEEGPTIVGYDQDAWAILADYHALPLAPALAVVEATRANTTALLRRLPDEAWARAGEHSESGRYGAEDWLTIYAAHLEEHARQIEGNLAAWRERA</sequence>
<name>A0A6J4UMN7_9BACT</name>
<proteinExistence type="predicted"/>
<dbReference type="Gene3D" id="1.20.120.450">
    <property type="entry name" value="dinb family like domain"/>
    <property type="match status" value="1"/>
</dbReference>
<dbReference type="InterPro" id="IPR034660">
    <property type="entry name" value="DinB/YfiT-like"/>
</dbReference>
<gene>
    <name evidence="2" type="ORF">AVDCRST_MAG88-1043</name>
</gene>
<dbReference type="EMBL" id="CADCWM010000361">
    <property type="protein sequence ID" value="CAA9555045.1"/>
    <property type="molecule type" value="Genomic_DNA"/>
</dbReference>
<feature type="domain" description="DinB-like" evidence="1">
    <location>
        <begin position="14"/>
        <end position="151"/>
    </location>
</feature>
<reference evidence="2" key="1">
    <citation type="submission" date="2020-02" db="EMBL/GenBank/DDBJ databases">
        <authorList>
            <person name="Meier V. D."/>
        </authorList>
    </citation>
    <scope>NUCLEOTIDE SEQUENCE</scope>
    <source>
        <strain evidence="2">AVDCRST_MAG88</strain>
    </source>
</reference>